<evidence type="ECO:0000313" key="2">
    <source>
        <dbReference type="Proteomes" id="UP001152531"/>
    </source>
</evidence>
<keyword evidence="2" id="KW-1185">Reference proteome</keyword>
<reference evidence="1" key="1">
    <citation type="submission" date="2022-06" db="EMBL/GenBank/DDBJ databases">
        <authorList>
            <person name="Legras J.-L."/>
            <person name="Devillers H."/>
            <person name="Grondin C."/>
        </authorList>
    </citation>
    <scope>NUCLEOTIDE SEQUENCE</scope>
    <source>
        <strain evidence="1">CLIB 1444</strain>
    </source>
</reference>
<protein>
    <submittedName>
        <fullName evidence="1">Uncharacterized protein</fullName>
    </submittedName>
</protein>
<dbReference type="EMBL" id="CALSDN010000008">
    <property type="protein sequence ID" value="CAH6722058.1"/>
    <property type="molecule type" value="Genomic_DNA"/>
</dbReference>
<dbReference type="Proteomes" id="UP001152531">
    <property type="component" value="Unassembled WGS sequence"/>
</dbReference>
<comment type="caution">
    <text evidence="1">The sequence shown here is derived from an EMBL/GenBank/DDBJ whole genome shotgun (WGS) entry which is preliminary data.</text>
</comment>
<accession>A0ACA9YAI9</accession>
<organism evidence="1 2">
    <name type="scientific">[Candida] jaroonii</name>
    <dbReference type="NCBI Taxonomy" id="467808"/>
    <lineage>
        <taxon>Eukaryota</taxon>
        <taxon>Fungi</taxon>
        <taxon>Dikarya</taxon>
        <taxon>Ascomycota</taxon>
        <taxon>Saccharomycotina</taxon>
        <taxon>Pichiomycetes</taxon>
        <taxon>Debaryomycetaceae</taxon>
        <taxon>Yamadazyma</taxon>
    </lineage>
</organism>
<name>A0ACA9YAI9_9ASCO</name>
<evidence type="ECO:0000313" key="1">
    <source>
        <dbReference type="EMBL" id="CAH6722058.1"/>
    </source>
</evidence>
<sequence>MEIPESFVYRLLHGTLNDLGLNNVADKLIEEINDKGLYVEDSKVNIPNSSKKVKLIEWFNSNLSNGKYDDVIDYLENNLKIYSTNGDVGEDIGKLPNLHSVLNVSQEIDLNDLSSVVLVIMYLIKRIEFLEKLINFSLNNNGTETNNNLIQFLSDELGPILDTIVLNDQCNDLFDENVIHNLTRELESSKLLSLIMESPLTDFQIENLIFNKQILFFNIHLKDNSSKYLIKKLRQLLMQKYLNKVFKDDFYETSLPLFNYKLPHNFLNKIIEDSLEFNRLKSKYYLPFRSINNDIDDDDEFLPPSESNINNFYKPRFPNKLLHTLSNHSGQVWFTKFSPSGKYLITGAADGKLIIYDVLNNFEVLATLISDDLSDKTAFINSTYKQVSGSKAVIYCCWDPNEEFLVSGSLDTRVRIWDIRNLKNKIKKSGRITRSNNDDTEIKLTACFVLGEKIRTWSCEFLPPNNDSHNIPQFIIGSPDKVLKAYDIFGTELFDFYGNTKENSVDDLTDVKMKNEDDDDESEVIEYEDDEHDVDRIPTRSINLQTSSSSSTNLRDMGSSKQDSFNRINDLSISPDGKILVTANNNKQVDFYTIPNLVNVESVTNRIASINLHGRLTSCSISKNGKFLLLSLGPDELQIWNIENLADTGKPILFKKLLGHSQSTFIIRSCFGYVDLKNNQEELVLSGSDEGDIYIWNLFSGQLINRVKGHIGACNSVDWNTSFVPTATTKDYGKVWCSVGDDKLVKIWGPGNL</sequence>
<proteinExistence type="predicted"/>
<gene>
    <name evidence="1" type="ORF">CLIB1444_08S00892</name>
</gene>